<reference evidence="1" key="1">
    <citation type="submission" date="2020-01" db="EMBL/GenBank/DDBJ databases">
        <authorList>
            <person name="Mishra B."/>
        </authorList>
    </citation>
    <scope>NUCLEOTIDE SEQUENCE [LARGE SCALE GENOMIC DNA]</scope>
</reference>
<sequence length="86" mass="9706">MYPRITAHIPVVQSATSLSASLSRRPPLFQDAWLVKPPTMDWVRATFIYPTSNKHQHQARGSTMVRHTPSAIPPSYLSCTVPLNRH</sequence>
<dbReference type="AlphaFoldDB" id="A0A6D2L6L1"/>
<name>A0A6D2L6L1_9BRAS</name>
<keyword evidence="2" id="KW-1185">Reference proteome</keyword>
<gene>
    <name evidence="1" type="ORF">MERR_LOCUS47269</name>
</gene>
<dbReference type="Proteomes" id="UP000467841">
    <property type="component" value="Unassembled WGS sequence"/>
</dbReference>
<evidence type="ECO:0000313" key="2">
    <source>
        <dbReference type="Proteomes" id="UP000467841"/>
    </source>
</evidence>
<dbReference type="EMBL" id="CACVBM020001808">
    <property type="protein sequence ID" value="CAA7060033.1"/>
    <property type="molecule type" value="Genomic_DNA"/>
</dbReference>
<protein>
    <submittedName>
        <fullName evidence="1">Uncharacterized protein</fullName>
    </submittedName>
</protein>
<accession>A0A6D2L6L1</accession>
<proteinExistence type="predicted"/>
<evidence type="ECO:0000313" key="1">
    <source>
        <dbReference type="EMBL" id="CAA7060033.1"/>
    </source>
</evidence>
<comment type="caution">
    <text evidence="1">The sequence shown here is derived from an EMBL/GenBank/DDBJ whole genome shotgun (WGS) entry which is preliminary data.</text>
</comment>
<organism evidence="1 2">
    <name type="scientific">Microthlaspi erraticum</name>
    <dbReference type="NCBI Taxonomy" id="1685480"/>
    <lineage>
        <taxon>Eukaryota</taxon>
        <taxon>Viridiplantae</taxon>
        <taxon>Streptophyta</taxon>
        <taxon>Embryophyta</taxon>
        <taxon>Tracheophyta</taxon>
        <taxon>Spermatophyta</taxon>
        <taxon>Magnoliopsida</taxon>
        <taxon>eudicotyledons</taxon>
        <taxon>Gunneridae</taxon>
        <taxon>Pentapetalae</taxon>
        <taxon>rosids</taxon>
        <taxon>malvids</taxon>
        <taxon>Brassicales</taxon>
        <taxon>Brassicaceae</taxon>
        <taxon>Coluteocarpeae</taxon>
        <taxon>Microthlaspi</taxon>
    </lineage>
</organism>